<evidence type="ECO:0000313" key="3">
    <source>
        <dbReference type="Proteomes" id="UP000222054"/>
    </source>
</evidence>
<gene>
    <name evidence="2" type="ORF">CN958_27070</name>
</gene>
<dbReference type="Proteomes" id="UP000222054">
    <property type="component" value="Unassembled WGS sequence"/>
</dbReference>
<organism evidence="2 3">
    <name type="scientific">Bacillus cereus</name>
    <dbReference type="NCBI Taxonomy" id="1396"/>
    <lineage>
        <taxon>Bacteria</taxon>
        <taxon>Bacillati</taxon>
        <taxon>Bacillota</taxon>
        <taxon>Bacilli</taxon>
        <taxon>Bacillales</taxon>
        <taxon>Bacillaceae</taxon>
        <taxon>Bacillus</taxon>
        <taxon>Bacillus cereus group</taxon>
    </lineage>
</organism>
<feature type="compositionally biased region" description="Low complexity" evidence="1">
    <location>
        <begin position="27"/>
        <end position="53"/>
    </location>
</feature>
<accession>A0A2B9DKV2</accession>
<name>A0A2B9DKV2_BACCE</name>
<dbReference type="RefSeq" id="WP_098779212.1">
    <property type="nucleotide sequence ID" value="NZ_NUHO01000208.1"/>
</dbReference>
<comment type="caution">
    <text evidence="2">The sequence shown here is derived from an EMBL/GenBank/DDBJ whole genome shotgun (WGS) entry which is preliminary data.</text>
</comment>
<evidence type="ECO:0000313" key="2">
    <source>
        <dbReference type="EMBL" id="PGM88177.1"/>
    </source>
</evidence>
<dbReference type="InterPro" id="IPR021201">
    <property type="entry name" value="Leader_pep_exosporium"/>
</dbReference>
<feature type="region of interest" description="Disordered" evidence="1">
    <location>
        <begin position="1"/>
        <end position="59"/>
    </location>
</feature>
<reference evidence="2 3" key="1">
    <citation type="submission" date="2017-09" db="EMBL/GenBank/DDBJ databases">
        <title>Large-scale bioinformatics analysis of Bacillus genomes uncovers conserved roles of natural products in bacterial physiology.</title>
        <authorList>
            <consortium name="Agbiome Team Llc"/>
            <person name="Bleich R.M."/>
            <person name="Grubbs K.J."/>
            <person name="Santa Maria K.C."/>
            <person name="Allen S.E."/>
            <person name="Farag S."/>
            <person name="Shank E.A."/>
            <person name="Bowers A."/>
        </authorList>
    </citation>
    <scope>NUCLEOTIDE SEQUENCE [LARGE SCALE GENOMIC DNA]</scope>
    <source>
        <strain evidence="2 3">AFS053130</strain>
    </source>
</reference>
<evidence type="ECO:0008006" key="4">
    <source>
        <dbReference type="Google" id="ProtNLM"/>
    </source>
</evidence>
<dbReference type="EMBL" id="NUHO01000208">
    <property type="protein sequence ID" value="PGM88177.1"/>
    <property type="molecule type" value="Genomic_DNA"/>
</dbReference>
<evidence type="ECO:0000256" key="1">
    <source>
        <dbReference type="SAM" id="MobiDB-lite"/>
    </source>
</evidence>
<dbReference type="AlphaFoldDB" id="A0A2B9DKV2"/>
<sequence length="185" mass="18872">MDEFLSSAALNPGSIGPTLPPVPPFQFPTGPTGNTGPTGPTGITGPTGPTGTGIDSLNFSQSTGGIGAPVTLSLPAISVGINQIVKLEGAFSTSVGVPAAGISYIVSASLVFRRTAVPLSSQGDFQQNFKPEGVTINLRQNISGIWIDNPPPGSYVYDMVIAITGSNISSPTINDRNFTATVINI</sequence>
<dbReference type="NCBIfam" id="TIGR03720">
    <property type="entry name" value="exospor_lead"/>
    <property type="match status" value="1"/>
</dbReference>
<protein>
    <recommendedName>
        <fullName evidence="4">Exosporium leader peptide</fullName>
    </recommendedName>
</protein>
<proteinExistence type="predicted"/>